<dbReference type="GO" id="GO:0005634">
    <property type="term" value="C:nucleus"/>
    <property type="evidence" value="ECO:0007669"/>
    <property type="project" value="TreeGrafter"/>
</dbReference>
<evidence type="ECO:0000256" key="3">
    <source>
        <dbReference type="ARBA" id="ARBA00023306"/>
    </source>
</evidence>
<dbReference type="InterPro" id="IPR048258">
    <property type="entry name" value="Cyclins_cyclin-box"/>
</dbReference>
<comment type="similarity">
    <text evidence="4">Belongs to the cyclin family.</text>
</comment>
<dbReference type="CDD" id="cd20568">
    <property type="entry name" value="CYCLIN_CLBs_yeast_rpt1"/>
    <property type="match status" value="1"/>
</dbReference>
<dbReference type="GO" id="GO:0051301">
    <property type="term" value="P:cell division"/>
    <property type="evidence" value="ECO:0007669"/>
    <property type="project" value="UniProtKB-KW"/>
</dbReference>
<dbReference type="InterPro" id="IPR004367">
    <property type="entry name" value="Cyclin_C-dom"/>
</dbReference>
<gene>
    <name evidence="7" type="ORF">CXQ85_004797</name>
</gene>
<protein>
    <recommendedName>
        <fullName evidence="6">BRCT domain-containing protein</fullName>
    </recommendedName>
</protein>
<dbReference type="InterPro" id="IPR036420">
    <property type="entry name" value="BRCT_dom_sf"/>
</dbReference>
<dbReference type="SMART" id="SM01332">
    <property type="entry name" value="Cyclin_C"/>
    <property type="match status" value="1"/>
</dbReference>
<evidence type="ECO:0000256" key="2">
    <source>
        <dbReference type="ARBA" id="ARBA00023127"/>
    </source>
</evidence>
<dbReference type="Pfam" id="PF16770">
    <property type="entry name" value="RTT107_BRCT_5"/>
    <property type="match status" value="1"/>
</dbReference>
<dbReference type="CDD" id="cd20512">
    <property type="entry name" value="CYCLIN_CLBs_yeast_rpt2"/>
    <property type="match status" value="1"/>
</dbReference>
<feature type="compositionally biased region" description="Basic and acidic residues" evidence="5">
    <location>
        <begin position="90"/>
        <end position="104"/>
    </location>
</feature>
<dbReference type="GO" id="GO:0006302">
    <property type="term" value="P:double-strand break repair"/>
    <property type="evidence" value="ECO:0007669"/>
    <property type="project" value="TreeGrafter"/>
</dbReference>
<feature type="region of interest" description="Disordered" evidence="5">
    <location>
        <begin position="978"/>
        <end position="1015"/>
    </location>
</feature>
<organism evidence="7 8">
    <name type="scientific">Candidozyma haemuli</name>
    <dbReference type="NCBI Taxonomy" id="45357"/>
    <lineage>
        <taxon>Eukaryota</taxon>
        <taxon>Fungi</taxon>
        <taxon>Dikarya</taxon>
        <taxon>Ascomycota</taxon>
        <taxon>Saccharomycotina</taxon>
        <taxon>Pichiomycetes</taxon>
        <taxon>Metschnikowiaceae</taxon>
        <taxon>Candidozyma</taxon>
    </lineage>
</organism>
<dbReference type="SUPFAM" id="SSF47954">
    <property type="entry name" value="Cyclin-like"/>
    <property type="match status" value="2"/>
</dbReference>
<feature type="compositionally biased region" description="Polar residues" evidence="5">
    <location>
        <begin position="60"/>
        <end position="72"/>
    </location>
</feature>
<dbReference type="PANTHER" id="PTHR47667:SF1">
    <property type="entry name" value="REGULATOR OF TY1 TRANSPOSITION PROTEIN 107"/>
    <property type="match status" value="1"/>
</dbReference>
<evidence type="ECO:0000313" key="7">
    <source>
        <dbReference type="EMBL" id="PVH22128.1"/>
    </source>
</evidence>
<dbReference type="VEuPathDB" id="FungiDB:CXQ85_004797"/>
<evidence type="ECO:0000256" key="5">
    <source>
        <dbReference type="SAM" id="MobiDB-lite"/>
    </source>
</evidence>
<accession>A0A2V1AW92</accession>
<dbReference type="Gene3D" id="3.40.50.10190">
    <property type="entry name" value="BRCT domain"/>
    <property type="match status" value="5"/>
</dbReference>
<feature type="domain" description="BRCT" evidence="6">
    <location>
        <begin position="526"/>
        <end position="621"/>
    </location>
</feature>
<dbReference type="SUPFAM" id="SSF52113">
    <property type="entry name" value="BRCT domain"/>
    <property type="match status" value="4"/>
</dbReference>
<dbReference type="GO" id="GO:1990683">
    <property type="term" value="P:DNA double-strand break attachment to nuclear envelope"/>
    <property type="evidence" value="ECO:0007669"/>
    <property type="project" value="TreeGrafter"/>
</dbReference>
<dbReference type="InterPro" id="IPR006671">
    <property type="entry name" value="Cyclin_N"/>
</dbReference>
<feature type="region of interest" description="Disordered" evidence="5">
    <location>
        <begin position="1"/>
        <end position="154"/>
    </location>
</feature>
<dbReference type="Proteomes" id="UP000244309">
    <property type="component" value="Unassembled WGS sequence"/>
</dbReference>
<dbReference type="GO" id="GO:0007346">
    <property type="term" value="P:regulation of mitotic cell cycle"/>
    <property type="evidence" value="ECO:0007669"/>
    <property type="project" value="UniProtKB-ARBA"/>
</dbReference>
<dbReference type="Pfam" id="PF00533">
    <property type="entry name" value="BRCT"/>
    <property type="match status" value="1"/>
</dbReference>
<dbReference type="Pfam" id="PF00134">
    <property type="entry name" value="Cyclin_N"/>
    <property type="match status" value="1"/>
</dbReference>
<dbReference type="InterPro" id="IPR013763">
    <property type="entry name" value="Cyclin-like_dom"/>
</dbReference>
<dbReference type="InterPro" id="IPR031906">
    <property type="entry name" value="RTT107_BRCT_6"/>
</dbReference>
<dbReference type="FunFam" id="1.10.472.10:FF:000001">
    <property type="entry name" value="G2/mitotic-specific cyclin"/>
    <property type="match status" value="1"/>
</dbReference>
<dbReference type="AlphaFoldDB" id="A0A2V1AW92"/>
<dbReference type="GeneID" id="37010127"/>
<name>A0A2V1AW92_9ASCO</name>
<keyword evidence="3" id="KW-0131">Cell cycle</keyword>
<dbReference type="Pfam" id="PF02984">
    <property type="entry name" value="Cyclin_C"/>
    <property type="match status" value="1"/>
</dbReference>
<comment type="caution">
    <text evidence="7">The sequence shown here is derived from an EMBL/GenBank/DDBJ whole genome shotgun (WGS) entry which is preliminary data.</text>
</comment>
<sequence length="1250" mass="141088">MSNVNNENENDKDVIDAWASRARSKNQDTVHHKEWLHKKGPSTNQKDSRHNNQRQYLGDVSSQFGIPRTSAQAVGRKKPLGGGEVGPLRQHADLNTHTSSKEIKLVSNPKDGEVLSSTAGSAPARTSMPSTSTRPSAATVSHGLPRKRQATESSTNLVEKLHITSDENSVKYKKSKRIDYEWQDLDEEDFDDPLMVSEYVNEIFPYLHELERKTLPDPNYLFEQTQLKPKMRSILVDWLVEMHQKFRLLPETLFLAINIMDRFMSVEVVQIDKLQLLATGSLFIAAKYEEVFSPSVKNYAYFTDESYTEDQILQAEKYILTILNFDLNYPNPMNFLRRISKADDYDVQSRTLGKYLLEISIIDHRFIGMLPSLCSAAAMYIARLILGKDPVWNGNLIHYSGGYRVDDMRECVELIVQYLISPVEHDEFFKKYATRKFMKASINGEYSISWMREVISSNGGRSIISTPDSSSEVIQNDNISHIITSTFEFSAYRQAQDLMVPVTSPQWLEDSESASQRKNYRLYSPQPVPFMDKVVVCIADNLPEGDKEMMYAGVRAFGGQYLDSLSRYTTHLIAMDLTNNKSVLAANIRQRENLQIQIVLPHWLDDCFRMQKRLEEKPYRLSDPVALRTSKPNFEISNTVADSIFDDENSYAISSDIDSDFLHGKRVYIAPDHCFSEHFKDSIFELVELYGGRVVRDYDFGALDVYIGKYRKGSEYTECLHSSTIEVGSLRWLYQMAIRKEYVSPLKSNVLNFPLPCGAIPELSGARISITGYSGDARHYLSLLISAMGASFTKTLDCNNDYLVAEKDRGEKYMAWKFIKPTISRYHMITQETAKLGSTVIDPSSLGPIGKDFSSNVDDSAAEDLDADISVTRQEEEQQQGVNEEEILVEDLNNDPLNDSPDASQFIGVKGKPSSQGISSDSVLQIEDINSPAPTRFNRSAKQRATTKLHSDMEDLNTYTSILKSTRKMNSYMKQLETSISTPQKREAGGVAPSVTEGEKSHMPNPSTKKRKPNESVQQVVLLTGCEAEISLSRADVIKLAKIGIKVVNDYNSKLKVDSIIAPRVLRTEKFLKCLSQCSEVLHPRYLSDILSEIQSNPDIERSDIFASFQSEHYSLDSILSVKRINEDLGVTSNKSGLKTLLQASNKGAVFKNIKVNLSQNLNGGPDLIASILKEHGLEESRVVKLSANFNEKSLLENSDGRIILVAHKDKDRKAFGKLSSEGIFVVEWDWCVKSIFKSNLDSFSPYVIN</sequence>
<proteinExistence type="inferred from homology"/>
<feature type="compositionally biased region" description="Low complexity" evidence="5">
    <location>
        <begin position="121"/>
        <end position="139"/>
    </location>
</feature>
<dbReference type="InterPro" id="IPR053036">
    <property type="entry name" value="CellCycle_DNARepair_Reg"/>
</dbReference>
<evidence type="ECO:0000259" key="6">
    <source>
        <dbReference type="PROSITE" id="PS50172"/>
    </source>
</evidence>
<dbReference type="RefSeq" id="XP_025343068.1">
    <property type="nucleotide sequence ID" value="XM_025488406.1"/>
</dbReference>
<keyword evidence="2 4" id="KW-0195">Cyclin</keyword>
<feature type="domain" description="BRCT" evidence="6">
    <location>
        <begin position="451"/>
        <end position="525"/>
    </location>
</feature>
<dbReference type="SMART" id="SM00292">
    <property type="entry name" value="BRCT"/>
    <property type="match status" value="3"/>
</dbReference>
<dbReference type="Gene3D" id="1.10.472.10">
    <property type="entry name" value="Cyclin-like"/>
    <property type="match status" value="2"/>
</dbReference>
<dbReference type="PROSITE" id="PS50172">
    <property type="entry name" value="BRCT"/>
    <property type="match status" value="2"/>
</dbReference>
<evidence type="ECO:0000313" key="8">
    <source>
        <dbReference type="Proteomes" id="UP000244309"/>
    </source>
</evidence>
<dbReference type="InterPro" id="IPR036915">
    <property type="entry name" value="Cyclin-like_sf"/>
</dbReference>
<keyword evidence="1" id="KW-0132">Cell division</keyword>
<dbReference type="STRING" id="45357.A0A2V1AW92"/>
<reference evidence="7 8" key="1">
    <citation type="submission" date="2017-12" db="EMBL/GenBank/DDBJ databases">
        <title>Genome Sequence of a Multidrug-Resistant Candida haemulonii Isolate from a Patient with Chronic Leg Ulcers in Israel.</title>
        <authorList>
            <person name="Chow N.A."/>
            <person name="Gade L."/>
            <person name="Batra D."/>
            <person name="Rowe L.A."/>
            <person name="Ben-Ami R."/>
            <person name="Loparev V.N."/>
            <person name="Litvintseva A.P."/>
        </authorList>
    </citation>
    <scope>NUCLEOTIDE SEQUENCE [LARGE SCALE GENOMIC DNA]</scope>
    <source>
        <strain evidence="7 8">B11899</strain>
    </source>
</reference>
<dbReference type="Pfam" id="PF12738">
    <property type="entry name" value="PTCB-BRCT"/>
    <property type="match status" value="1"/>
</dbReference>
<keyword evidence="8" id="KW-1185">Reference proteome</keyword>
<dbReference type="CDD" id="cd18436">
    <property type="entry name" value="BRCT_BRC1_like_rpt2"/>
    <property type="match status" value="1"/>
</dbReference>
<dbReference type="Pfam" id="PF16771">
    <property type="entry name" value="RTT107_BRCT_6"/>
    <property type="match status" value="1"/>
</dbReference>
<evidence type="ECO:0000256" key="4">
    <source>
        <dbReference type="RuleBase" id="RU000383"/>
    </source>
</evidence>
<dbReference type="PROSITE" id="PS00292">
    <property type="entry name" value="CYCLINS"/>
    <property type="match status" value="1"/>
</dbReference>
<dbReference type="InterPro" id="IPR001357">
    <property type="entry name" value="BRCT_dom"/>
</dbReference>
<evidence type="ECO:0000256" key="1">
    <source>
        <dbReference type="ARBA" id="ARBA00022618"/>
    </source>
</evidence>
<dbReference type="SMART" id="SM00385">
    <property type="entry name" value="CYCLIN"/>
    <property type="match status" value="2"/>
</dbReference>
<dbReference type="GO" id="GO:0035361">
    <property type="term" value="C:Cul8-RING ubiquitin ligase complex"/>
    <property type="evidence" value="ECO:0007669"/>
    <property type="project" value="TreeGrafter"/>
</dbReference>
<dbReference type="PANTHER" id="PTHR47667">
    <property type="entry name" value="REGULATOR OF TY1 TRANSPOSITION PROTEIN 107"/>
    <property type="match status" value="1"/>
</dbReference>
<dbReference type="GO" id="GO:0016538">
    <property type="term" value="F:cyclin-dependent protein serine/threonine kinase regulator activity"/>
    <property type="evidence" value="ECO:0007669"/>
    <property type="project" value="UniProtKB-ARBA"/>
</dbReference>
<dbReference type="EMBL" id="PKFO01000006">
    <property type="protein sequence ID" value="PVH22128.1"/>
    <property type="molecule type" value="Genomic_DNA"/>
</dbReference>
<dbReference type="OrthoDB" id="342264at2759"/>